<dbReference type="GO" id="GO:0005576">
    <property type="term" value="C:extracellular region"/>
    <property type="evidence" value="ECO:0007669"/>
    <property type="project" value="UniProtKB-SubCell"/>
</dbReference>
<keyword evidence="9" id="KW-1185">Reference proteome</keyword>
<comment type="subcellular location">
    <subcellularLocation>
        <location evidence="1">Secreted</location>
    </subcellularLocation>
</comment>
<feature type="region of interest" description="Disordered" evidence="6">
    <location>
        <begin position="104"/>
        <end position="125"/>
    </location>
</feature>
<dbReference type="EMBL" id="CAWUFR010000005">
    <property type="protein sequence ID" value="CAK6951140.1"/>
    <property type="molecule type" value="Genomic_DNA"/>
</dbReference>
<evidence type="ECO:0000256" key="2">
    <source>
        <dbReference type="ARBA" id="ARBA00010575"/>
    </source>
</evidence>
<sequence>MCALLPAWLCLLLGLLPLEIQSRALTPQSPSHRHRFNSPKTCKHPKSSYTAIMSAVSDLSVVLDNHITQGDRHIIWKALLHKDPPPRLSELLLNEKDNVLQEAPVKQRGSRSRRHANNGGGRGHGHLMRVGCVLGTCQVQNLSHRLYQLIGQSGREDSSPINPRSPHSYG</sequence>
<gene>
    <name evidence="8" type="ORF">FSCOSCO3_A022920</name>
</gene>
<protein>
    <submittedName>
        <fullName evidence="8">Protein ADM2</fullName>
    </submittedName>
</protein>
<dbReference type="GO" id="GO:0003073">
    <property type="term" value="P:regulation of systemic arterial blood pressure"/>
    <property type="evidence" value="ECO:0007669"/>
    <property type="project" value="TreeGrafter"/>
</dbReference>
<dbReference type="Pfam" id="PF00214">
    <property type="entry name" value="Calc_CGRP_IAPP"/>
    <property type="match status" value="1"/>
</dbReference>
<comment type="similarity">
    <text evidence="2">Belongs to the adrenomedullin family.</text>
</comment>
<dbReference type="InterPro" id="IPR021116">
    <property type="entry name" value="Calcitonin/adrenomedullin"/>
</dbReference>
<dbReference type="PANTHER" id="PTHR23414">
    <property type="entry name" value="ADRENOMEDULLIN, ADM"/>
    <property type="match status" value="1"/>
</dbReference>
<dbReference type="GO" id="GO:0010460">
    <property type="term" value="P:positive regulation of heart rate"/>
    <property type="evidence" value="ECO:0007669"/>
    <property type="project" value="TreeGrafter"/>
</dbReference>
<reference evidence="8 9" key="1">
    <citation type="submission" date="2024-01" db="EMBL/GenBank/DDBJ databases">
        <authorList>
            <person name="Alioto T."/>
            <person name="Alioto T."/>
            <person name="Gomez Garrido J."/>
        </authorList>
    </citation>
    <scope>NUCLEOTIDE SEQUENCE [LARGE SCALE GENOMIC DNA]</scope>
</reference>
<dbReference type="GO" id="GO:0007189">
    <property type="term" value="P:adenylate cyclase-activating G protein-coupled receptor signaling pathway"/>
    <property type="evidence" value="ECO:0007669"/>
    <property type="project" value="TreeGrafter"/>
</dbReference>
<keyword evidence="4 7" id="KW-0732">Signal</keyword>
<evidence type="ECO:0000256" key="7">
    <source>
        <dbReference type="SAM" id="SignalP"/>
    </source>
</evidence>
<accession>A0AAV1MWC9</accession>
<evidence type="ECO:0000256" key="5">
    <source>
        <dbReference type="ARBA" id="ARBA00023157"/>
    </source>
</evidence>
<dbReference type="GO" id="GO:0005179">
    <property type="term" value="F:hormone activity"/>
    <property type="evidence" value="ECO:0007669"/>
    <property type="project" value="InterPro"/>
</dbReference>
<proteinExistence type="inferred from homology"/>
<comment type="caution">
    <text evidence="8">The sequence shown here is derived from an EMBL/GenBank/DDBJ whole genome shotgun (WGS) entry which is preliminary data.</text>
</comment>
<evidence type="ECO:0000313" key="8">
    <source>
        <dbReference type="EMBL" id="CAK6951140.1"/>
    </source>
</evidence>
<dbReference type="PANTHER" id="PTHR23414:SF2">
    <property type="entry name" value="PROTEIN ADM2"/>
    <property type="match status" value="1"/>
</dbReference>
<name>A0AAV1MWC9_SCOSC</name>
<dbReference type="InterPro" id="IPR051665">
    <property type="entry name" value="Adrenomedullin-reg_peptide"/>
</dbReference>
<keyword evidence="5" id="KW-1015">Disulfide bond</keyword>
<organism evidence="8 9">
    <name type="scientific">Scomber scombrus</name>
    <name type="common">Atlantic mackerel</name>
    <name type="synonym">Scomber vernalis</name>
    <dbReference type="NCBI Taxonomy" id="13677"/>
    <lineage>
        <taxon>Eukaryota</taxon>
        <taxon>Metazoa</taxon>
        <taxon>Chordata</taxon>
        <taxon>Craniata</taxon>
        <taxon>Vertebrata</taxon>
        <taxon>Euteleostomi</taxon>
        <taxon>Actinopterygii</taxon>
        <taxon>Neopterygii</taxon>
        <taxon>Teleostei</taxon>
        <taxon>Neoteleostei</taxon>
        <taxon>Acanthomorphata</taxon>
        <taxon>Pelagiaria</taxon>
        <taxon>Scombriformes</taxon>
        <taxon>Scombridae</taxon>
        <taxon>Scomber</taxon>
    </lineage>
</organism>
<evidence type="ECO:0000256" key="6">
    <source>
        <dbReference type="SAM" id="MobiDB-lite"/>
    </source>
</evidence>
<evidence type="ECO:0000256" key="4">
    <source>
        <dbReference type="ARBA" id="ARBA00022729"/>
    </source>
</evidence>
<evidence type="ECO:0000313" key="9">
    <source>
        <dbReference type="Proteomes" id="UP001314229"/>
    </source>
</evidence>
<evidence type="ECO:0000256" key="1">
    <source>
        <dbReference type="ARBA" id="ARBA00004613"/>
    </source>
</evidence>
<feature type="chain" id="PRO_5043841654" evidence="7">
    <location>
        <begin position="25"/>
        <end position="170"/>
    </location>
</feature>
<dbReference type="AlphaFoldDB" id="A0AAV1MWC9"/>
<dbReference type="Proteomes" id="UP001314229">
    <property type="component" value="Unassembled WGS sequence"/>
</dbReference>
<feature type="signal peptide" evidence="7">
    <location>
        <begin position="1"/>
        <end position="24"/>
    </location>
</feature>
<evidence type="ECO:0000256" key="3">
    <source>
        <dbReference type="ARBA" id="ARBA00022525"/>
    </source>
</evidence>
<keyword evidence="3" id="KW-0964">Secreted</keyword>